<sequence length="244" mass="26427">MSSRSAERAGAQPTRRAARTERTRLSRDGVLQTAVRLADRDGLDALTMRALADDLGVEAMSIYHHLPNKNAILDGVVEVVFAEVESEVGGFGVPPTTDAANWAPALRERILGARRVLLRHPWAPWIMNARGAPGPNAMRHIDGVVGIMRAGGMSFDLIHHSLHAIGSRVYGYVQELSDDGDAPAPAQLEQLAGLAPNLAAMLAEVAHDDPDSTLGWCDDQTEFEFGLDLLLEGIERRRAAEARD</sequence>
<evidence type="ECO:0000256" key="1">
    <source>
        <dbReference type="ARBA" id="ARBA00022491"/>
    </source>
</evidence>
<dbReference type="Pfam" id="PF02909">
    <property type="entry name" value="TetR_C_1"/>
    <property type="match status" value="1"/>
</dbReference>
<dbReference type="InterPro" id="IPR050109">
    <property type="entry name" value="HTH-type_TetR-like_transc_reg"/>
</dbReference>
<dbReference type="GO" id="GO:0045892">
    <property type="term" value="P:negative regulation of DNA-templated transcription"/>
    <property type="evidence" value="ECO:0007669"/>
    <property type="project" value="InterPro"/>
</dbReference>
<dbReference type="Pfam" id="PF00440">
    <property type="entry name" value="TetR_N"/>
    <property type="match status" value="1"/>
</dbReference>
<feature type="DNA-binding region" description="H-T-H motif" evidence="5">
    <location>
        <begin position="47"/>
        <end position="66"/>
    </location>
</feature>
<evidence type="ECO:0000256" key="6">
    <source>
        <dbReference type="SAM" id="MobiDB-lite"/>
    </source>
</evidence>
<gene>
    <name evidence="8" type="ORF">EDM22_01070</name>
</gene>
<dbReference type="GO" id="GO:0046677">
    <property type="term" value="P:response to antibiotic"/>
    <property type="evidence" value="ECO:0007669"/>
    <property type="project" value="InterPro"/>
</dbReference>
<dbReference type="EMBL" id="RHHB01000001">
    <property type="protein sequence ID" value="RNB52327.1"/>
    <property type="molecule type" value="Genomic_DNA"/>
</dbReference>
<keyword evidence="1" id="KW-0678">Repressor</keyword>
<dbReference type="Gene3D" id="1.10.10.60">
    <property type="entry name" value="Homeodomain-like"/>
    <property type="match status" value="1"/>
</dbReference>
<dbReference type="PRINTS" id="PR00400">
    <property type="entry name" value="TETREPRESSOR"/>
</dbReference>
<evidence type="ECO:0000256" key="4">
    <source>
        <dbReference type="ARBA" id="ARBA00023163"/>
    </source>
</evidence>
<feature type="region of interest" description="Disordered" evidence="6">
    <location>
        <begin position="1"/>
        <end position="24"/>
    </location>
</feature>
<evidence type="ECO:0000259" key="7">
    <source>
        <dbReference type="PROSITE" id="PS50977"/>
    </source>
</evidence>
<dbReference type="InterPro" id="IPR036271">
    <property type="entry name" value="Tet_transcr_reg_TetR-rel_C_sf"/>
</dbReference>
<dbReference type="InterPro" id="IPR009057">
    <property type="entry name" value="Homeodomain-like_sf"/>
</dbReference>
<evidence type="ECO:0000256" key="2">
    <source>
        <dbReference type="ARBA" id="ARBA00023015"/>
    </source>
</evidence>
<organism evidence="8 9">
    <name type="scientific">Agromyces tardus</name>
    <dbReference type="NCBI Taxonomy" id="2583849"/>
    <lineage>
        <taxon>Bacteria</taxon>
        <taxon>Bacillati</taxon>
        <taxon>Actinomycetota</taxon>
        <taxon>Actinomycetes</taxon>
        <taxon>Micrococcales</taxon>
        <taxon>Microbacteriaceae</taxon>
        <taxon>Agromyces</taxon>
    </lineage>
</organism>
<dbReference type="GO" id="GO:0003700">
    <property type="term" value="F:DNA-binding transcription factor activity"/>
    <property type="evidence" value="ECO:0007669"/>
    <property type="project" value="TreeGrafter"/>
</dbReference>
<dbReference type="PROSITE" id="PS50977">
    <property type="entry name" value="HTH_TETR_2"/>
    <property type="match status" value="1"/>
</dbReference>
<dbReference type="Gene3D" id="1.10.357.10">
    <property type="entry name" value="Tetracycline Repressor, domain 2"/>
    <property type="match status" value="1"/>
</dbReference>
<evidence type="ECO:0000313" key="8">
    <source>
        <dbReference type="EMBL" id="RNB52327.1"/>
    </source>
</evidence>
<keyword evidence="9" id="KW-1185">Reference proteome</keyword>
<name>A0A3M8ANV1_9MICO</name>
<dbReference type="RefSeq" id="WP_122935165.1">
    <property type="nucleotide sequence ID" value="NZ_JBHSNT010000007.1"/>
</dbReference>
<evidence type="ECO:0000256" key="5">
    <source>
        <dbReference type="PROSITE-ProRule" id="PRU00335"/>
    </source>
</evidence>
<keyword evidence="4" id="KW-0804">Transcription</keyword>
<dbReference type="PANTHER" id="PTHR30055">
    <property type="entry name" value="HTH-TYPE TRANSCRIPTIONAL REGULATOR RUTR"/>
    <property type="match status" value="1"/>
</dbReference>
<evidence type="ECO:0000256" key="3">
    <source>
        <dbReference type="ARBA" id="ARBA00023125"/>
    </source>
</evidence>
<comment type="caution">
    <text evidence="8">The sequence shown here is derived from an EMBL/GenBank/DDBJ whole genome shotgun (WGS) entry which is preliminary data.</text>
</comment>
<dbReference type="InterPro" id="IPR004111">
    <property type="entry name" value="Repressor_TetR_C"/>
</dbReference>
<keyword evidence="3 5" id="KW-0238">DNA-binding</keyword>
<dbReference type="SUPFAM" id="SSF46689">
    <property type="entry name" value="Homeodomain-like"/>
    <property type="match status" value="1"/>
</dbReference>
<protein>
    <submittedName>
        <fullName evidence="8">TetR/AcrR family transcriptional regulator</fullName>
    </submittedName>
</protein>
<dbReference type="Proteomes" id="UP000275048">
    <property type="component" value="Unassembled WGS sequence"/>
</dbReference>
<dbReference type="InterPro" id="IPR001647">
    <property type="entry name" value="HTH_TetR"/>
</dbReference>
<dbReference type="AlphaFoldDB" id="A0A3M8ANV1"/>
<dbReference type="InterPro" id="IPR003012">
    <property type="entry name" value="Tet_transcr_reg_TetR"/>
</dbReference>
<feature type="domain" description="HTH tetR-type" evidence="7">
    <location>
        <begin position="24"/>
        <end position="84"/>
    </location>
</feature>
<evidence type="ECO:0000313" key="9">
    <source>
        <dbReference type="Proteomes" id="UP000275048"/>
    </source>
</evidence>
<dbReference type="OrthoDB" id="329481at2"/>
<proteinExistence type="predicted"/>
<reference evidence="8 9" key="1">
    <citation type="submission" date="2018-10" db="EMBL/GenBank/DDBJ databases">
        <title>Isolation, diversity and antibacterial activity of antinobacteria from the wheat rhizosphere soil.</title>
        <authorList>
            <person name="Sun T."/>
        </authorList>
    </citation>
    <scope>NUCLEOTIDE SEQUENCE [LARGE SCALE GENOMIC DNA]</scope>
    <source>
        <strain evidence="8 9">SJ-23</strain>
    </source>
</reference>
<dbReference type="PANTHER" id="PTHR30055:SF151">
    <property type="entry name" value="TRANSCRIPTIONAL REGULATORY PROTEIN"/>
    <property type="match status" value="1"/>
</dbReference>
<keyword evidence="2" id="KW-0805">Transcription regulation</keyword>
<dbReference type="GO" id="GO:0000976">
    <property type="term" value="F:transcription cis-regulatory region binding"/>
    <property type="evidence" value="ECO:0007669"/>
    <property type="project" value="TreeGrafter"/>
</dbReference>
<accession>A0A3M8ANV1</accession>
<dbReference type="SUPFAM" id="SSF48498">
    <property type="entry name" value="Tetracyclin repressor-like, C-terminal domain"/>
    <property type="match status" value="1"/>
</dbReference>